<organism evidence="9 10">
    <name type="scientific">Halomonas tibetensis</name>
    <dbReference type="NCBI Taxonomy" id="2259590"/>
    <lineage>
        <taxon>Bacteria</taxon>
        <taxon>Pseudomonadati</taxon>
        <taxon>Pseudomonadota</taxon>
        <taxon>Gammaproteobacteria</taxon>
        <taxon>Oceanospirillales</taxon>
        <taxon>Halomonadaceae</taxon>
        <taxon>Halomonas</taxon>
    </lineage>
</organism>
<name>A0ABV7B6S5_9GAMM</name>
<evidence type="ECO:0000313" key="9">
    <source>
        <dbReference type="EMBL" id="MFC2992548.1"/>
    </source>
</evidence>
<dbReference type="Gene3D" id="2.60.40.2810">
    <property type="match status" value="1"/>
</dbReference>
<dbReference type="SMART" id="SM00112">
    <property type="entry name" value="CA"/>
    <property type="match status" value="2"/>
</dbReference>
<dbReference type="SUPFAM" id="SSF49313">
    <property type="entry name" value="Cadherin-like"/>
    <property type="match status" value="2"/>
</dbReference>
<evidence type="ECO:0000256" key="2">
    <source>
        <dbReference type="ARBA" id="ARBA00022692"/>
    </source>
</evidence>
<dbReference type="EMBL" id="JBHRSQ010000014">
    <property type="protein sequence ID" value="MFC2992548.1"/>
    <property type="molecule type" value="Genomic_DNA"/>
</dbReference>
<keyword evidence="7" id="KW-0472">Membrane</keyword>
<keyword evidence="4" id="KW-0677">Repeat</keyword>
<evidence type="ECO:0000256" key="1">
    <source>
        <dbReference type="ARBA" id="ARBA00004167"/>
    </source>
</evidence>
<feature type="domain" description="Cadherin" evidence="8">
    <location>
        <begin position="656"/>
        <end position="759"/>
    </location>
</feature>
<dbReference type="NCBIfam" id="TIGR01965">
    <property type="entry name" value="VCBS_repeat"/>
    <property type="match status" value="1"/>
</dbReference>
<dbReference type="CDD" id="cd12797">
    <property type="entry name" value="M23_peptidase"/>
    <property type="match status" value="1"/>
</dbReference>
<comment type="subcellular location">
    <subcellularLocation>
        <location evidence="1">Membrane</location>
        <topology evidence="1">Single-pass membrane protein</topology>
    </subcellularLocation>
</comment>
<dbReference type="InterPro" id="IPR015919">
    <property type="entry name" value="Cadherin-like_sf"/>
</dbReference>
<dbReference type="Gene3D" id="2.60.40.60">
    <property type="entry name" value="Cadherins"/>
    <property type="match status" value="2"/>
</dbReference>
<dbReference type="PANTHER" id="PTHR24027">
    <property type="entry name" value="CADHERIN-23"/>
    <property type="match status" value="1"/>
</dbReference>
<dbReference type="InterPro" id="IPR016047">
    <property type="entry name" value="M23ase_b-sheet_dom"/>
</dbReference>
<dbReference type="InterPro" id="IPR038255">
    <property type="entry name" value="PBS_linker_sf"/>
</dbReference>
<feature type="domain" description="Cadherin" evidence="8">
    <location>
        <begin position="759"/>
        <end position="871"/>
    </location>
</feature>
<keyword evidence="6" id="KW-1133">Transmembrane helix</keyword>
<accession>A0ABV7B6S5</accession>
<evidence type="ECO:0000256" key="7">
    <source>
        <dbReference type="ARBA" id="ARBA00023136"/>
    </source>
</evidence>
<evidence type="ECO:0000256" key="3">
    <source>
        <dbReference type="ARBA" id="ARBA00022729"/>
    </source>
</evidence>
<dbReference type="InterPro" id="IPR049804">
    <property type="entry name" value="Choice_anch_L"/>
</dbReference>
<reference evidence="10" key="1">
    <citation type="journal article" date="2019" name="Int. J. Syst. Evol. Microbiol.">
        <title>The Global Catalogue of Microorganisms (GCM) 10K type strain sequencing project: providing services to taxonomists for standard genome sequencing and annotation.</title>
        <authorList>
            <consortium name="The Broad Institute Genomics Platform"/>
            <consortium name="The Broad Institute Genome Sequencing Center for Infectious Disease"/>
            <person name="Wu L."/>
            <person name="Ma J."/>
        </authorList>
    </citation>
    <scope>NUCLEOTIDE SEQUENCE [LARGE SCALE GENOMIC DNA]</scope>
    <source>
        <strain evidence="10">KCTC 52660</strain>
    </source>
</reference>
<evidence type="ECO:0000256" key="6">
    <source>
        <dbReference type="ARBA" id="ARBA00022989"/>
    </source>
</evidence>
<dbReference type="InterPro" id="IPR010221">
    <property type="entry name" value="VCBS_dom"/>
</dbReference>
<dbReference type="Pfam" id="PF00028">
    <property type="entry name" value="Cadherin"/>
    <property type="match status" value="2"/>
</dbReference>
<dbReference type="Pfam" id="PF13946">
    <property type="entry name" value="DUF4214"/>
    <property type="match status" value="1"/>
</dbReference>
<dbReference type="PRINTS" id="PR00205">
    <property type="entry name" value="CADHERIN"/>
</dbReference>
<dbReference type="RefSeq" id="WP_379759030.1">
    <property type="nucleotide sequence ID" value="NZ_JBHRSQ010000014.1"/>
</dbReference>
<dbReference type="SUPFAM" id="SSF51261">
    <property type="entry name" value="Duplicated hybrid motif"/>
    <property type="match status" value="1"/>
</dbReference>
<proteinExistence type="predicted"/>
<evidence type="ECO:0000256" key="4">
    <source>
        <dbReference type="ARBA" id="ARBA00022737"/>
    </source>
</evidence>
<dbReference type="InterPro" id="IPR025282">
    <property type="entry name" value="DUF4214"/>
</dbReference>
<evidence type="ECO:0000256" key="5">
    <source>
        <dbReference type="ARBA" id="ARBA00022837"/>
    </source>
</evidence>
<dbReference type="Gene3D" id="1.10.3130.20">
    <property type="entry name" value="Phycobilisome linker domain"/>
    <property type="match status" value="1"/>
</dbReference>
<dbReference type="InterPro" id="IPR011055">
    <property type="entry name" value="Dup_hybrid_motif"/>
</dbReference>
<dbReference type="PROSITE" id="PS50268">
    <property type="entry name" value="CADHERIN_2"/>
    <property type="match status" value="2"/>
</dbReference>
<comment type="caution">
    <text evidence="9">The sequence shown here is derived from an EMBL/GenBank/DDBJ whole genome shotgun (WGS) entry which is preliminary data.</text>
</comment>
<keyword evidence="10" id="KW-1185">Reference proteome</keyword>
<sequence>MSNFFTFPLDEGYTRTQRHNDSSTGLYSSIPGTAYHIGDDWSNSSEGGAVYSIGAGTVVYAGAVSGFGPNYVVIEHELPDKTKVTSYYGHMKSKDVYDGQEVAAGDQIGTVGSEGIGTGPHLHYAIFLGNDAPVNDPGAVPYPDNDITEGFVDPNWFFQYVEANFGPPSFPEEGISETISFADAANEFGVADGSDVAELYLQSIFGSAISNVSYTGSENAAFLVSDFEIPDVDIYLEGGILLSSGGFPGPSNTESGFTVAHGTAGDAELDDVVQTAFPGAGATEDASVLEFDVFVDPDVDGIRFDIVFGSEEYPEFSNSSFVDVAAVWVDDNRDGNFEVGENKALFNGSVNTPLSVLDENVALNFVDNEDGAYAIEWDGFAALSVRPELQEGWNSIKIAVADTGDQAFDSAIYVTNFEFLTGGATGPDIFKVVNGAVGRNDLQASETKEEFNLAEGSGSVSGTLKELSGDVITGFTEQIKLIIEQINLLKEWVKITFGSANLGIDENGDGVIDGTITLEGDFEGAEFNVNVVGENTEITVDLPSENAPPVAVDDAFSVDEVQTLFGNVLDDNGNGADSDPDGDALTVSLISGPAEGILTLSDDGSFSYEADSGVFDLATPGEVIEQSFTYQIDDGNGEVDQATATISVTILDDLSLAAITDQAVDENSPAGTVVATAVASDPDGDVLTYSLGGDDASAFTIDAASGEISLAFSPDFEAPADADGDNRYALIVTAEDPEGASATENFEVEVLDVNEAPVLAAITDQAVDENSPAGTVIATAAASDPDGDVLTYSLGGDDASAFTIDAASGEISLAFSPDFEAPADADGDNRYDLDVTATDPGGASATENFTLEILDVAENRFAGAVLPPPLVEDMALLYEAALDRQPDVPGLNYFVGDLRQGQSLHDVANTFYRSSEFRSQFSEFDNESYIDQLYQNVLDRQADQPGLDYWITDIEDRGRSHADVLVSFARSQENRDNAEWLSGLSFDESSDSWLI</sequence>
<dbReference type="Pfam" id="PF01551">
    <property type="entry name" value="Peptidase_M23"/>
    <property type="match status" value="1"/>
</dbReference>
<evidence type="ECO:0000313" key="10">
    <source>
        <dbReference type="Proteomes" id="UP001595386"/>
    </source>
</evidence>
<dbReference type="PANTHER" id="PTHR24027:SF422">
    <property type="entry name" value="CADHERIN DOMAIN-CONTAINING PROTEIN"/>
    <property type="match status" value="1"/>
</dbReference>
<dbReference type="Pfam" id="PF17963">
    <property type="entry name" value="Big_9"/>
    <property type="match status" value="1"/>
</dbReference>
<dbReference type="Proteomes" id="UP001595386">
    <property type="component" value="Unassembled WGS sequence"/>
</dbReference>
<dbReference type="SMART" id="SM00736">
    <property type="entry name" value="CADG"/>
    <property type="match status" value="2"/>
</dbReference>
<dbReference type="Gene3D" id="2.70.70.10">
    <property type="entry name" value="Glucose Permease (Domain IIA)"/>
    <property type="match status" value="1"/>
</dbReference>
<dbReference type="CDD" id="cd11304">
    <property type="entry name" value="Cadherin_repeat"/>
    <property type="match status" value="2"/>
</dbReference>
<dbReference type="InterPro" id="IPR006644">
    <property type="entry name" value="Cadg"/>
</dbReference>
<evidence type="ECO:0000259" key="8">
    <source>
        <dbReference type="PROSITE" id="PS50268"/>
    </source>
</evidence>
<dbReference type="InterPro" id="IPR039808">
    <property type="entry name" value="Cadherin"/>
</dbReference>
<keyword evidence="3" id="KW-0732">Signal</keyword>
<dbReference type="NCBIfam" id="NF038133">
    <property type="entry name" value="choice_anch_L"/>
    <property type="match status" value="1"/>
</dbReference>
<keyword evidence="5" id="KW-0106">Calcium</keyword>
<dbReference type="InterPro" id="IPR002126">
    <property type="entry name" value="Cadherin-like_dom"/>
</dbReference>
<keyword evidence="2" id="KW-0812">Transmembrane</keyword>
<protein>
    <submittedName>
        <fullName evidence="9">Choice-of-anchor L domain-containing protein</fullName>
    </submittedName>
</protein>
<gene>
    <name evidence="9" type="ORF">ACFODV_10940</name>
</gene>